<name>A0A3Q0KV90_SCHMA</name>
<reference evidence="2" key="1">
    <citation type="journal article" date="2012" name="PLoS Negl. Trop. Dis.">
        <title>A systematically improved high quality genome and transcriptome of the human blood fluke Schistosoma mansoni.</title>
        <authorList>
            <person name="Protasio A.V."/>
            <person name="Tsai I.J."/>
            <person name="Babbage A."/>
            <person name="Nichol S."/>
            <person name="Hunt M."/>
            <person name="Aslett M.A."/>
            <person name="De Silva N."/>
            <person name="Velarde G.S."/>
            <person name="Anderson T.J."/>
            <person name="Clark R.C."/>
            <person name="Davidson C."/>
            <person name="Dillon G.P."/>
            <person name="Holroyd N.E."/>
            <person name="LoVerde P.T."/>
            <person name="Lloyd C."/>
            <person name="McQuillan J."/>
            <person name="Oliveira G."/>
            <person name="Otto T.D."/>
            <person name="Parker-Manuel S.J."/>
            <person name="Quail M.A."/>
            <person name="Wilson R.A."/>
            <person name="Zerlotini A."/>
            <person name="Dunne D.W."/>
            <person name="Berriman M."/>
        </authorList>
    </citation>
    <scope>NUCLEOTIDE SEQUENCE [LARGE SCALE GENOMIC DNA]</scope>
    <source>
        <strain evidence="2">Puerto Rican</strain>
    </source>
</reference>
<evidence type="ECO:0000313" key="3">
    <source>
        <dbReference type="WBParaSite" id="Smp_201680.1"/>
    </source>
</evidence>
<protein>
    <submittedName>
        <fullName evidence="3">Ovule protein</fullName>
    </submittedName>
</protein>
<dbReference type="WBParaSite" id="Smp_201680.1">
    <property type="protein sequence ID" value="Smp_201680.1"/>
    <property type="gene ID" value="Smp_201680"/>
</dbReference>
<proteinExistence type="predicted"/>
<evidence type="ECO:0000256" key="1">
    <source>
        <dbReference type="SAM" id="MobiDB-lite"/>
    </source>
</evidence>
<dbReference type="AlphaFoldDB" id="A0A3Q0KV90"/>
<keyword evidence="2" id="KW-1185">Reference proteome</keyword>
<reference evidence="3" key="2">
    <citation type="submission" date="2018-12" db="UniProtKB">
        <authorList>
            <consortium name="WormBaseParasite"/>
        </authorList>
    </citation>
    <scope>IDENTIFICATION</scope>
    <source>
        <strain evidence="3">Puerto Rican</strain>
    </source>
</reference>
<feature type="compositionally biased region" description="Basic and acidic residues" evidence="1">
    <location>
        <begin position="107"/>
        <end position="134"/>
    </location>
</feature>
<sequence>MLNESNHDQKPDSLLVDADFSNDPLFSNETLNQFEENISEKSNSDIISGVSGPHNQFISNDIPNKCEKYVPNESNSSHICDVIVPDVAYSHEQCVSSRISSQWYDESDGKAKFPEATREPVCTDRESKSSPRLS</sequence>
<dbReference type="InParanoid" id="A0A3Q0KV90"/>
<evidence type="ECO:0000313" key="2">
    <source>
        <dbReference type="Proteomes" id="UP000008854"/>
    </source>
</evidence>
<feature type="region of interest" description="Disordered" evidence="1">
    <location>
        <begin position="98"/>
        <end position="134"/>
    </location>
</feature>
<accession>A0A3Q0KV90</accession>
<dbReference type="Proteomes" id="UP000008854">
    <property type="component" value="Unassembled WGS sequence"/>
</dbReference>
<organism evidence="2 3">
    <name type="scientific">Schistosoma mansoni</name>
    <name type="common">Blood fluke</name>
    <dbReference type="NCBI Taxonomy" id="6183"/>
    <lineage>
        <taxon>Eukaryota</taxon>
        <taxon>Metazoa</taxon>
        <taxon>Spiralia</taxon>
        <taxon>Lophotrochozoa</taxon>
        <taxon>Platyhelminthes</taxon>
        <taxon>Trematoda</taxon>
        <taxon>Digenea</taxon>
        <taxon>Strigeidida</taxon>
        <taxon>Schistosomatoidea</taxon>
        <taxon>Schistosomatidae</taxon>
        <taxon>Schistosoma</taxon>
    </lineage>
</organism>